<gene>
    <name evidence="1" type="ORF">ONZ43_g7664</name>
</gene>
<sequence>MARSQLLSRQLSATQGHPDSVLVFLAITACMATFLLCETLESNQPGAGISEAELMGNKQRSRESASELSMLIVMLSQLNHFEVRTLTARLQMHPLTPIPLLLSARFCLSHIGLDDSFNAAVPVLASTLRGLTDVNGLAQMFLRLLTELHVQSTL</sequence>
<dbReference type="Proteomes" id="UP001153334">
    <property type="component" value="Unassembled WGS sequence"/>
</dbReference>
<protein>
    <submittedName>
        <fullName evidence="1">Uncharacterized protein</fullName>
    </submittedName>
</protein>
<evidence type="ECO:0000313" key="1">
    <source>
        <dbReference type="EMBL" id="KAJ8104844.1"/>
    </source>
</evidence>
<keyword evidence="2" id="KW-1185">Reference proteome</keyword>
<comment type="caution">
    <text evidence="1">The sequence shown here is derived from an EMBL/GenBank/DDBJ whole genome shotgun (WGS) entry which is preliminary data.</text>
</comment>
<name>A0ACC2HPF6_9PEZI</name>
<accession>A0ACC2HPF6</accession>
<dbReference type="EMBL" id="JAPESX010003494">
    <property type="protein sequence ID" value="KAJ8104844.1"/>
    <property type="molecule type" value="Genomic_DNA"/>
</dbReference>
<evidence type="ECO:0000313" key="2">
    <source>
        <dbReference type="Proteomes" id="UP001153334"/>
    </source>
</evidence>
<organism evidence="1 2">
    <name type="scientific">Nemania bipapillata</name>
    <dbReference type="NCBI Taxonomy" id="110536"/>
    <lineage>
        <taxon>Eukaryota</taxon>
        <taxon>Fungi</taxon>
        <taxon>Dikarya</taxon>
        <taxon>Ascomycota</taxon>
        <taxon>Pezizomycotina</taxon>
        <taxon>Sordariomycetes</taxon>
        <taxon>Xylariomycetidae</taxon>
        <taxon>Xylariales</taxon>
        <taxon>Xylariaceae</taxon>
        <taxon>Nemania</taxon>
    </lineage>
</organism>
<proteinExistence type="predicted"/>
<reference evidence="1" key="1">
    <citation type="submission" date="2022-11" db="EMBL/GenBank/DDBJ databases">
        <title>Genome Sequence of Nemania bipapillata.</title>
        <authorList>
            <person name="Buettner E."/>
        </authorList>
    </citation>
    <scope>NUCLEOTIDE SEQUENCE</scope>
    <source>
        <strain evidence="1">CP14</strain>
    </source>
</reference>